<dbReference type="PANTHER" id="PTHR43773:SF1">
    <property type="entry name" value="MAGNESIUM TRANSPORTER MGTE"/>
    <property type="match status" value="1"/>
</dbReference>
<evidence type="ECO:0000259" key="11">
    <source>
        <dbReference type="PROSITE" id="PS51371"/>
    </source>
</evidence>
<organism evidence="12 13">
    <name type="scientific">Zhongshania aliphaticivorans</name>
    <dbReference type="NCBI Taxonomy" id="1470434"/>
    <lineage>
        <taxon>Bacteria</taxon>
        <taxon>Pseudomonadati</taxon>
        <taxon>Pseudomonadota</taxon>
        <taxon>Gammaproteobacteria</taxon>
        <taxon>Cellvibrionales</taxon>
        <taxon>Spongiibacteraceae</taxon>
        <taxon>Zhongshania</taxon>
    </lineage>
</organism>
<gene>
    <name evidence="12" type="ORF">AZF00_14770</name>
</gene>
<keyword evidence="6 9" id="KW-1133">Transmembrane helix</keyword>
<dbReference type="NCBIfam" id="TIGR00400">
    <property type="entry name" value="mgtE"/>
    <property type="match status" value="1"/>
</dbReference>
<feature type="domain" description="F-box" evidence="10">
    <location>
        <begin position="102"/>
        <end position="131"/>
    </location>
</feature>
<evidence type="ECO:0000313" key="12">
    <source>
        <dbReference type="EMBL" id="AMO69489.1"/>
    </source>
</evidence>
<keyword evidence="7 9" id="KW-0472">Membrane</keyword>
<dbReference type="InterPro" id="IPR001810">
    <property type="entry name" value="F-box_dom"/>
</dbReference>
<evidence type="ECO:0000256" key="8">
    <source>
        <dbReference type="PROSITE-ProRule" id="PRU00703"/>
    </source>
</evidence>
<keyword evidence="9" id="KW-1003">Cell membrane</keyword>
<dbReference type="RefSeq" id="WP_008251644.1">
    <property type="nucleotide sequence ID" value="NZ_CP014544.1"/>
</dbReference>
<dbReference type="Pfam" id="PF03448">
    <property type="entry name" value="MgtE_N"/>
    <property type="match status" value="1"/>
</dbReference>
<dbReference type="GO" id="GO:0046872">
    <property type="term" value="F:metal ion binding"/>
    <property type="evidence" value="ECO:0007669"/>
    <property type="project" value="UniProtKB-KW"/>
</dbReference>
<feature type="transmembrane region" description="Helical" evidence="9">
    <location>
        <begin position="321"/>
        <end position="342"/>
    </location>
</feature>
<dbReference type="SMART" id="SM00116">
    <property type="entry name" value="CBS"/>
    <property type="match status" value="2"/>
</dbReference>
<reference evidence="12 13" key="1">
    <citation type="submission" date="2015-12" db="EMBL/GenBank/DDBJ databases">
        <authorList>
            <person name="Shamseldin A."/>
            <person name="Moawad H."/>
            <person name="Abd El-Rahim W.M."/>
            <person name="Sadowsky M.J."/>
        </authorList>
    </citation>
    <scope>NUCLEOTIDE SEQUENCE [LARGE SCALE GENOMIC DNA]</scope>
    <source>
        <strain evidence="12 13">SM2</strain>
    </source>
</reference>
<dbReference type="InterPro" id="IPR046342">
    <property type="entry name" value="CBS_dom_sf"/>
</dbReference>
<dbReference type="PROSITE" id="PS50181">
    <property type="entry name" value="FBOX"/>
    <property type="match status" value="1"/>
</dbReference>
<keyword evidence="3 9" id="KW-0813">Transport</keyword>
<name>A0A127M8B5_9GAMM</name>
<dbReference type="Gene3D" id="3.10.580.10">
    <property type="entry name" value="CBS-domain"/>
    <property type="match status" value="1"/>
</dbReference>
<dbReference type="KEGG" id="zal:AZF00_14770"/>
<dbReference type="InterPro" id="IPR038076">
    <property type="entry name" value="MgtE_N_sf"/>
</dbReference>
<dbReference type="GO" id="GO:0015095">
    <property type="term" value="F:magnesium ion transmembrane transporter activity"/>
    <property type="evidence" value="ECO:0007669"/>
    <property type="project" value="UniProtKB-UniRule"/>
</dbReference>
<comment type="subcellular location">
    <subcellularLocation>
        <location evidence="9">Cell membrane</location>
        <topology evidence="9">Multi-pass membrane protein</topology>
    </subcellularLocation>
    <subcellularLocation>
        <location evidence="1">Membrane</location>
        <topology evidence="1">Multi-pass membrane protein</topology>
    </subcellularLocation>
</comment>
<dbReference type="InterPro" id="IPR036739">
    <property type="entry name" value="SLC41_membr_dom_sf"/>
</dbReference>
<evidence type="ECO:0000256" key="5">
    <source>
        <dbReference type="ARBA" id="ARBA00022842"/>
    </source>
</evidence>
<evidence type="ECO:0000313" key="13">
    <source>
        <dbReference type="Proteomes" id="UP000074119"/>
    </source>
</evidence>
<feature type="transmembrane region" description="Helical" evidence="9">
    <location>
        <begin position="289"/>
        <end position="309"/>
    </location>
</feature>
<dbReference type="CDD" id="cd04606">
    <property type="entry name" value="CBS_pair_Mg_transporter"/>
    <property type="match status" value="1"/>
</dbReference>
<evidence type="ECO:0000256" key="1">
    <source>
        <dbReference type="ARBA" id="ARBA00004141"/>
    </source>
</evidence>
<keyword evidence="5 9" id="KW-0460">Magnesium</keyword>
<evidence type="ECO:0000259" key="10">
    <source>
        <dbReference type="PROSITE" id="PS50181"/>
    </source>
</evidence>
<evidence type="ECO:0000256" key="6">
    <source>
        <dbReference type="ARBA" id="ARBA00022989"/>
    </source>
</evidence>
<evidence type="ECO:0000256" key="3">
    <source>
        <dbReference type="ARBA" id="ARBA00022448"/>
    </source>
</evidence>
<dbReference type="PANTHER" id="PTHR43773">
    <property type="entry name" value="MAGNESIUM TRANSPORTER MGTE"/>
    <property type="match status" value="1"/>
</dbReference>
<dbReference type="Proteomes" id="UP000074119">
    <property type="component" value="Chromosome"/>
</dbReference>
<dbReference type="AlphaFoldDB" id="A0A127M8B5"/>
<comment type="similarity">
    <text evidence="2 9">Belongs to the SLC41A transporter family.</text>
</comment>
<dbReference type="InterPro" id="IPR006668">
    <property type="entry name" value="Mg_transptr_MgtE_intracell_dom"/>
</dbReference>
<comment type="function">
    <text evidence="9">Acts as a magnesium transporter.</text>
</comment>
<keyword evidence="9" id="KW-0479">Metal-binding</keyword>
<evidence type="ECO:0000256" key="7">
    <source>
        <dbReference type="ARBA" id="ARBA00023136"/>
    </source>
</evidence>
<dbReference type="Gene3D" id="1.25.60.10">
    <property type="entry name" value="MgtE N-terminal domain-like"/>
    <property type="match status" value="1"/>
</dbReference>
<dbReference type="SUPFAM" id="SSF54631">
    <property type="entry name" value="CBS-domain pair"/>
    <property type="match status" value="1"/>
</dbReference>
<dbReference type="Pfam" id="PF00571">
    <property type="entry name" value="CBS"/>
    <property type="match status" value="2"/>
</dbReference>
<keyword evidence="8" id="KW-0129">CBS domain</keyword>
<accession>A0A127M8B5</accession>
<feature type="domain" description="CBS" evidence="11">
    <location>
        <begin position="143"/>
        <end position="209"/>
    </location>
</feature>
<dbReference type="Gene3D" id="1.10.357.20">
    <property type="entry name" value="SLC41 divalent cation transporters, integral membrane domain"/>
    <property type="match status" value="1"/>
</dbReference>
<dbReference type="InterPro" id="IPR006667">
    <property type="entry name" value="SLC41_membr_dom"/>
</dbReference>
<dbReference type="Pfam" id="PF01769">
    <property type="entry name" value="MgtE"/>
    <property type="match status" value="1"/>
</dbReference>
<evidence type="ECO:0000256" key="9">
    <source>
        <dbReference type="RuleBase" id="RU362011"/>
    </source>
</evidence>
<dbReference type="GO" id="GO:0005886">
    <property type="term" value="C:plasma membrane"/>
    <property type="evidence" value="ECO:0007669"/>
    <property type="project" value="UniProtKB-SubCell"/>
</dbReference>
<protein>
    <recommendedName>
        <fullName evidence="9">Magnesium transporter MgtE</fullName>
    </recommendedName>
</protein>
<evidence type="ECO:0000256" key="4">
    <source>
        <dbReference type="ARBA" id="ARBA00022692"/>
    </source>
</evidence>
<sequence length="452" mass="49087">MAQTADKLQSESQLKTLNDALGSGGFLQIRRMLNGLPPADAAHLIESTPHKIRSVLWQLIDSENEGDILQHLNDEVQSQFLRQMDAEEVAAITEGLEADDIADILQQLPDRVIREVLESMDHQDRLRVEHVLSFDEDTAGGLMNTDTITVRPNITLDVAMRYLRRHESLPEMTDSLIVVNRNDQYIGILSLRKLLVSDPSVTVREIMDTEVEPISASMSSKEVATLFARHDWVSAPVIGEDSLLLGRITIDDVVDVIREESDHSLMSMAGLDEDEDTFAAVWSTAPRRAIWLGINLLTAFIASGVINLFEATIEKVVALAVLMPIVASMGGVAGTQTLTVVIRGMALGHISKDNSRWLINREIMVGAINGGLWALIVAGATTVWFGDPLMGGIIAAAMIINLITAALAGAVLPLAMKSLNIDPALAGGVVLTTVTDVIGFMSFLGLATYFYA</sequence>
<feature type="transmembrane region" description="Helical" evidence="9">
    <location>
        <begin position="391"/>
        <end position="412"/>
    </location>
</feature>
<dbReference type="InterPro" id="IPR006669">
    <property type="entry name" value="MgtE_transporter"/>
</dbReference>
<evidence type="ECO:0000256" key="2">
    <source>
        <dbReference type="ARBA" id="ARBA00009749"/>
    </source>
</evidence>
<dbReference type="EMBL" id="CP014544">
    <property type="protein sequence ID" value="AMO69489.1"/>
    <property type="molecule type" value="Genomic_DNA"/>
</dbReference>
<dbReference type="PROSITE" id="PS51371">
    <property type="entry name" value="CBS"/>
    <property type="match status" value="1"/>
</dbReference>
<comment type="subunit">
    <text evidence="9">Homodimer.</text>
</comment>
<dbReference type="SUPFAM" id="SSF161093">
    <property type="entry name" value="MgtE membrane domain-like"/>
    <property type="match status" value="1"/>
</dbReference>
<dbReference type="STRING" id="1470434.AZF00_14770"/>
<dbReference type="InterPro" id="IPR000644">
    <property type="entry name" value="CBS_dom"/>
</dbReference>
<dbReference type="SMART" id="SM00924">
    <property type="entry name" value="MgtE_N"/>
    <property type="match status" value="1"/>
</dbReference>
<feature type="transmembrane region" description="Helical" evidence="9">
    <location>
        <begin position="424"/>
        <end position="451"/>
    </location>
</feature>
<proteinExistence type="inferred from homology"/>
<dbReference type="SUPFAM" id="SSF158791">
    <property type="entry name" value="MgtE N-terminal domain-like"/>
    <property type="match status" value="1"/>
</dbReference>
<keyword evidence="4 9" id="KW-0812">Transmembrane</keyword>
<feature type="transmembrane region" description="Helical" evidence="9">
    <location>
        <begin position="363"/>
        <end position="385"/>
    </location>
</feature>